<keyword evidence="3" id="KW-0472">Membrane</keyword>
<feature type="compositionally biased region" description="Basic and acidic residues" evidence="2">
    <location>
        <begin position="1058"/>
        <end position="1075"/>
    </location>
</feature>
<name>A0A4R3KWR7_9SPHI</name>
<organism evidence="4 5">
    <name type="scientific">Anseongella ginsenosidimutans</name>
    <dbReference type="NCBI Taxonomy" id="496056"/>
    <lineage>
        <taxon>Bacteria</taxon>
        <taxon>Pseudomonadati</taxon>
        <taxon>Bacteroidota</taxon>
        <taxon>Sphingobacteriia</taxon>
        <taxon>Sphingobacteriales</taxon>
        <taxon>Sphingobacteriaceae</taxon>
        <taxon>Anseongella</taxon>
    </lineage>
</organism>
<feature type="transmembrane region" description="Helical" evidence="3">
    <location>
        <begin position="78"/>
        <end position="104"/>
    </location>
</feature>
<feature type="coiled-coil region" evidence="1">
    <location>
        <begin position="954"/>
        <end position="1013"/>
    </location>
</feature>
<comment type="caution">
    <text evidence="4">The sequence shown here is derived from an EMBL/GenBank/DDBJ whole genome shotgun (WGS) entry which is preliminary data.</text>
</comment>
<evidence type="ECO:0008006" key="6">
    <source>
        <dbReference type="Google" id="ProtNLM"/>
    </source>
</evidence>
<keyword evidence="1" id="KW-0175">Coiled coil</keyword>
<sequence>MLGKTRKAEEVSGINVLIMSGAESNYRLLIGKLDEFIRRYYQNLLIRGLIFTAAIVLSGYFLLSMLEYFSYLGVQVKTLLFFLFLGISIASFIWLIVVPLLAYFRLGKVIDHKTAAEIIGKHFSGVKDKLLNTLQLQEMAGRAEGSRELILASIDQKIIDLRPIPFTAAVNLRENRKFAKFALVPAAVIVVMVFAAPHILKDGTYRLVHYDRFFEKPAPFNFILLNDKLRATRNEDFTVRLKLEGEALPNEVFLEDENGFRYKLEKENNVSFEYAFRNLQKSRTFRFYAGGFYSKEYGLEVLANPALMSFDVNLTYPSYLGRKAETLKNTGELLVPEGTRIRWDFRSENTDLLLFILNGKPDTASRKEQGRFEYRLMAKEPANYALQPQSSQVKEADSVSFSIKVVRDLYPVISVQERADSLSDRRLYYIGEVKDDHGLTHLSFNYTRMIKGEEITSSIPIALKKGGTAEQFFYYLNTSDLNIKPGESVSYYFEVRDNDGVNGPKSARTARMMLNVPSREEQAAEVEESRSEVKSKLSEAAGKAARLQENTKKLNELLIQKQSLSFEEKNQVRDLIKQQKELEEFLEQIRKEKQEADLKRSELSPSENEALREKQEQIQELFDKVLDEETKKLIEELEKLLEQNNKNLTREQLQNLQLDNKTLEKELDRLLELYKQLEFDQLLQENTDRLQELAERQERLAEKAKEEAKDEKSAVQESLEQQQEINKDFGQIEEQLKKLEKKNQELENGGNFQSPEKEQQEIQEELDKSLEQLQKNEPEKAAEPQKKAAGQMQRLAAKMQEMRQQMAGMQQTINLQALRQILDNLLKVSFDQEALMKDMRSVNPNDPLFLDLARKQRNLKDDITLVRDSIYALSKRVPQLSSFVNKETEKINDHLGTALSKLSDRKVPEVLAEQQFVMTSVNNLAVMLSEVFEQLQQQMNNAGSGQGEKPSQGLAQLNKMQDELNRRLQQLKQGLKPGERVPREKSEELARLAREQQAIRNSLQKLNQELNKDGQGKLGNLDEVAREMEKTETELYNKRITGEMIQRQKEIMTRLLDAEKAERERDTEDKRESKQGKQFTPDFSKVLEEYNKQKEKQLELIQTLPPEVSSFYREKISEYFRQLKEGGE</sequence>
<gene>
    <name evidence="4" type="ORF">EDD80_102110</name>
</gene>
<evidence type="ECO:0000256" key="1">
    <source>
        <dbReference type="SAM" id="Coils"/>
    </source>
</evidence>
<evidence type="ECO:0000256" key="3">
    <source>
        <dbReference type="SAM" id="Phobius"/>
    </source>
</evidence>
<feature type="compositionally biased region" description="Basic and acidic residues" evidence="2">
    <location>
        <begin position="701"/>
        <end position="714"/>
    </location>
</feature>
<dbReference type="AlphaFoldDB" id="A0A4R3KWR7"/>
<proteinExistence type="predicted"/>
<protein>
    <recommendedName>
        <fullName evidence="6">DUF4175 family protein</fullName>
    </recommendedName>
</protein>
<keyword evidence="5" id="KW-1185">Reference proteome</keyword>
<keyword evidence="3" id="KW-0812">Transmembrane</keyword>
<keyword evidence="3" id="KW-1133">Transmembrane helix</keyword>
<dbReference type="OrthoDB" id="9812498at2"/>
<dbReference type="RefSeq" id="WP_132128032.1">
    <property type="nucleotide sequence ID" value="NZ_CP042432.1"/>
</dbReference>
<feature type="region of interest" description="Disordered" evidence="2">
    <location>
        <begin position="701"/>
        <end position="721"/>
    </location>
</feature>
<accession>A0A4R3KWR7</accession>
<evidence type="ECO:0000313" key="5">
    <source>
        <dbReference type="Proteomes" id="UP000295807"/>
    </source>
</evidence>
<feature type="transmembrane region" description="Helical" evidence="3">
    <location>
        <begin position="181"/>
        <end position="200"/>
    </location>
</feature>
<evidence type="ECO:0000256" key="2">
    <source>
        <dbReference type="SAM" id="MobiDB-lite"/>
    </source>
</evidence>
<feature type="transmembrane region" description="Helical" evidence="3">
    <location>
        <begin position="44"/>
        <end position="66"/>
    </location>
</feature>
<reference evidence="4 5" key="1">
    <citation type="submission" date="2019-03" db="EMBL/GenBank/DDBJ databases">
        <title>Genomic Encyclopedia of Type Strains, Phase IV (KMG-IV): sequencing the most valuable type-strain genomes for metagenomic binning, comparative biology and taxonomic classification.</title>
        <authorList>
            <person name="Goeker M."/>
        </authorList>
    </citation>
    <scope>NUCLEOTIDE SEQUENCE [LARGE SCALE GENOMIC DNA]</scope>
    <source>
        <strain evidence="4 5">DSM 21100</strain>
    </source>
</reference>
<feature type="region of interest" description="Disordered" evidence="2">
    <location>
        <begin position="1058"/>
        <end position="1086"/>
    </location>
</feature>
<dbReference type="Proteomes" id="UP000295807">
    <property type="component" value="Unassembled WGS sequence"/>
</dbReference>
<dbReference type="EMBL" id="SMAD01000002">
    <property type="protein sequence ID" value="TCS88920.1"/>
    <property type="molecule type" value="Genomic_DNA"/>
</dbReference>
<evidence type="ECO:0000313" key="4">
    <source>
        <dbReference type="EMBL" id="TCS88920.1"/>
    </source>
</evidence>